<dbReference type="PANTHER" id="PTHR47477:SF6">
    <property type="entry name" value="OS01G0775300 PROTEIN"/>
    <property type="match status" value="1"/>
</dbReference>
<feature type="compositionally biased region" description="Low complexity" evidence="1">
    <location>
        <begin position="636"/>
        <end position="648"/>
    </location>
</feature>
<dbReference type="Pfam" id="PF22486">
    <property type="entry name" value="MATH_2"/>
    <property type="match status" value="1"/>
</dbReference>
<dbReference type="SMART" id="SM00061">
    <property type="entry name" value="MATH"/>
    <property type="match status" value="1"/>
</dbReference>
<accession>A0AAV5FXT2</accession>
<dbReference type="PANTHER" id="PTHR47477">
    <property type="entry name" value="TNF RECEPTOR-ASSOCIATED FACTOR HOMOLOG 1A"/>
    <property type="match status" value="1"/>
</dbReference>
<dbReference type="EMBL" id="BQKI01000142">
    <property type="protein sequence ID" value="GJN40529.1"/>
    <property type="molecule type" value="Genomic_DNA"/>
</dbReference>
<dbReference type="InterPro" id="IPR002083">
    <property type="entry name" value="MATH/TRAF_dom"/>
</dbReference>
<feature type="compositionally biased region" description="Low complexity" evidence="1">
    <location>
        <begin position="515"/>
        <end position="526"/>
    </location>
</feature>
<feature type="region of interest" description="Disordered" evidence="1">
    <location>
        <begin position="375"/>
        <end position="467"/>
    </location>
</feature>
<evidence type="ECO:0000259" key="2">
    <source>
        <dbReference type="PROSITE" id="PS50144"/>
    </source>
</evidence>
<dbReference type="CDD" id="cd00121">
    <property type="entry name" value="MATH"/>
    <property type="match status" value="1"/>
</dbReference>
<feature type="region of interest" description="Disordered" evidence="1">
    <location>
        <begin position="596"/>
        <end position="666"/>
    </location>
</feature>
<name>A0AAV5FXT2_ELECO</name>
<evidence type="ECO:0000256" key="1">
    <source>
        <dbReference type="SAM" id="MobiDB-lite"/>
    </source>
</evidence>
<protein>
    <recommendedName>
        <fullName evidence="2">MATH domain-containing protein</fullName>
    </recommendedName>
</protein>
<feature type="region of interest" description="Disordered" evidence="1">
    <location>
        <begin position="1"/>
        <end position="67"/>
    </location>
</feature>
<feature type="compositionally biased region" description="Basic and acidic residues" evidence="1">
    <location>
        <begin position="397"/>
        <end position="417"/>
    </location>
</feature>
<proteinExistence type="predicted"/>
<reference evidence="3" key="1">
    <citation type="journal article" date="2018" name="DNA Res.">
        <title>Multiple hybrid de novo genome assembly of finger millet, an orphan allotetraploid crop.</title>
        <authorList>
            <person name="Hatakeyama M."/>
            <person name="Aluri S."/>
            <person name="Balachadran M.T."/>
            <person name="Sivarajan S.R."/>
            <person name="Patrignani A."/>
            <person name="Gruter S."/>
            <person name="Poveda L."/>
            <person name="Shimizu-Inatsugi R."/>
            <person name="Baeten J."/>
            <person name="Francoijs K.J."/>
            <person name="Nataraja K.N."/>
            <person name="Reddy Y.A.N."/>
            <person name="Phadnis S."/>
            <person name="Ravikumar R.L."/>
            <person name="Schlapbach R."/>
            <person name="Sreeman S.M."/>
            <person name="Shimizu K.K."/>
        </authorList>
    </citation>
    <scope>NUCLEOTIDE SEQUENCE</scope>
</reference>
<dbReference type="InterPro" id="IPR055327">
    <property type="entry name" value="TRAF1A/B"/>
</dbReference>
<evidence type="ECO:0000313" key="3">
    <source>
        <dbReference type="EMBL" id="GJN40529.1"/>
    </source>
</evidence>
<dbReference type="PROSITE" id="PS50144">
    <property type="entry name" value="MATH"/>
    <property type="match status" value="1"/>
</dbReference>
<dbReference type="Proteomes" id="UP001054889">
    <property type="component" value="Unassembled WGS sequence"/>
</dbReference>
<reference evidence="3" key="2">
    <citation type="submission" date="2021-12" db="EMBL/GenBank/DDBJ databases">
        <title>Resequencing data analysis of finger millet.</title>
        <authorList>
            <person name="Hatakeyama M."/>
            <person name="Aluri S."/>
            <person name="Balachadran M.T."/>
            <person name="Sivarajan S.R."/>
            <person name="Poveda L."/>
            <person name="Shimizu-Inatsugi R."/>
            <person name="Schlapbach R."/>
            <person name="Sreeman S.M."/>
            <person name="Shimizu K.K."/>
        </authorList>
    </citation>
    <scope>NUCLEOTIDE SEQUENCE</scope>
</reference>
<feature type="region of interest" description="Disordered" evidence="1">
    <location>
        <begin position="515"/>
        <end position="534"/>
    </location>
</feature>
<feature type="region of interest" description="Disordered" evidence="1">
    <location>
        <begin position="704"/>
        <end position="734"/>
    </location>
</feature>
<feature type="compositionally biased region" description="Low complexity" evidence="1">
    <location>
        <begin position="704"/>
        <end position="715"/>
    </location>
</feature>
<gene>
    <name evidence="3" type="primary">gb29756</name>
    <name evidence="3" type="ORF">PR202_gb29756</name>
</gene>
<feature type="compositionally biased region" description="Basic residues" evidence="1">
    <location>
        <begin position="379"/>
        <end position="396"/>
    </location>
</feature>
<keyword evidence="4" id="KW-1185">Reference proteome</keyword>
<dbReference type="Gene3D" id="2.60.210.10">
    <property type="entry name" value="Apoptosis, Tumor Necrosis Factor Receptor Associated Protein 2, Chain A"/>
    <property type="match status" value="1"/>
</dbReference>
<organism evidence="3 4">
    <name type="scientific">Eleusine coracana subsp. coracana</name>
    <dbReference type="NCBI Taxonomy" id="191504"/>
    <lineage>
        <taxon>Eukaryota</taxon>
        <taxon>Viridiplantae</taxon>
        <taxon>Streptophyta</taxon>
        <taxon>Embryophyta</taxon>
        <taxon>Tracheophyta</taxon>
        <taxon>Spermatophyta</taxon>
        <taxon>Magnoliopsida</taxon>
        <taxon>Liliopsida</taxon>
        <taxon>Poales</taxon>
        <taxon>Poaceae</taxon>
        <taxon>PACMAD clade</taxon>
        <taxon>Chloridoideae</taxon>
        <taxon>Cynodonteae</taxon>
        <taxon>Eleusininae</taxon>
        <taxon>Eleusine</taxon>
    </lineage>
</organism>
<feature type="domain" description="MATH" evidence="2">
    <location>
        <begin position="67"/>
        <end position="189"/>
    </location>
</feature>
<feature type="region of interest" description="Disordered" evidence="1">
    <location>
        <begin position="297"/>
        <end position="323"/>
    </location>
</feature>
<sequence length="985" mass="108133">MAGAVTIDDSVASTSGFGEEDRSVSGDSLSEWRCSEQIDNGSPSTSPPFWDTDSDEDDPGPRPSDLFGRYTWRIENFSKEKNREMKSEPFEAGGYKWYILVYPQGCDVSNHLSLFLCVANHEKLLPGWSHFAQFTIAVGNLDPKKIKYSDTLHKFWKKEHDWGWKKFMELSKIQDGFLVDDVLEIIAQVQVISFRAFWLAIDPTTRRRMSSEKSETILKIVVKSFFVEKEVTSTLVMDALYTGLKALEHHSKGNKGAVKSMAVEELSTPMVHVDMDMFVLAGDFIALLERAALEPLSCQPQSPKDDKCSQSRAKDGGSGEVNKVSIKREERRLTEIGRKILEIFVLGIEVAYQEAVALKRQEELIREEELLENEMKGKRGDKRAKKKQSKQKKNNRKVKDKERDDISDSKFPEKGRDGNTNNGTEDSKQAGQLAKKVKNSEECASDMSDNLNGSAEVCQTDKNTVPENATNDVAIELESDQTVNKDSTLEIESLKEIEGRELLKAHLEKKAAAEAVTGSTSASSSDSLEKVHQVLKCPEQSSVTIPSADINAPPPKAVPVGTSDASNRTVPAPVPTTVSTKLVPIVTTTPSQLECNKDVSNSRQKNDRAMPSRSLLVDKAVPTPPKSPLPLVDTVAKAAPATPKPSSSQIDKVAKATPAPLKPSAPQIDKIVHHNSVSRQISSATVSKAQEDTIPERVAITSIPRIPTPTSRPSSAPLFQAPRSTVPPTPTVQASPLLSRSMTVSGQRSDEPFPSAPTYATQAYLTAVLGMGSMDTSSASLGQSTSKLQSDAVSQPLSTYASAASVMAPPVERNGQLSGKQGFMSGLSNSEALDNWHPWKGNSDVNRHMWRDDTPNQQMTNQDSRAHTWKDISSQQVSSSGPEHGRFDGMQYRQFQREIPVNSFSYQQPGPVVEEFPHLDIINDLLDEEQDSGGMTGSPLHEYPAFELPFASNGTVTDSEMASVEGWAPFPIGRLFQWEAGLDTV</sequence>
<feature type="compositionally biased region" description="Basic and acidic residues" evidence="1">
    <location>
        <begin position="303"/>
        <end position="317"/>
    </location>
</feature>
<feature type="region of interest" description="Disordered" evidence="1">
    <location>
        <begin position="540"/>
        <end position="575"/>
    </location>
</feature>
<dbReference type="AlphaFoldDB" id="A0AAV5FXT2"/>
<evidence type="ECO:0000313" key="4">
    <source>
        <dbReference type="Proteomes" id="UP001054889"/>
    </source>
</evidence>
<comment type="caution">
    <text evidence="3">The sequence shown here is derived from an EMBL/GenBank/DDBJ whole genome shotgun (WGS) entry which is preliminary data.</text>
</comment>
<dbReference type="InterPro" id="IPR008974">
    <property type="entry name" value="TRAF-like"/>
</dbReference>
<dbReference type="SUPFAM" id="SSF49599">
    <property type="entry name" value="TRAF domain-like"/>
    <property type="match status" value="1"/>
</dbReference>